<dbReference type="EMBL" id="JAPDFW010000096">
    <property type="protein sequence ID" value="KAJ5070322.1"/>
    <property type="molecule type" value="Genomic_DNA"/>
</dbReference>
<dbReference type="Pfam" id="PF00149">
    <property type="entry name" value="Metallophos"/>
    <property type="match status" value="1"/>
</dbReference>
<dbReference type="GO" id="GO:0005737">
    <property type="term" value="C:cytoplasm"/>
    <property type="evidence" value="ECO:0007669"/>
    <property type="project" value="TreeGrafter"/>
</dbReference>
<dbReference type="PROSITE" id="PS50097">
    <property type="entry name" value="BTB"/>
    <property type="match status" value="1"/>
</dbReference>
<dbReference type="PANTHER" id="PTHR32440">
    <property type="entry name" value="PHOSPHATASE DCR2-RELATED-RELATED"/>
    <property type="match status" value="1"/>
</dbReference>
<dbReference type="Gene3D" id="3.30.710.10">
    <property type="entry name" value="Potassium Channel Kv1.1, Chain A"/>
    <property type="match status" value="3"/>
</dbReference>
<dbReference type="InterPro" id="IPR000408">
    <property type="entry name" value="Reg_chr_condens"/>
</dbReference>
<protein>
    <recommendedName>
        <fullName evidence="2">BTB domain-containing protein</fullName>
    </recommendedName>
</protein>
<dbReference type="InterPro" id="IPR000210">
    <property type="entry name" value="BTB/POZ_dom"/>
</dbReference>
<sequence>MKNKLNKFHQVYFSTIFLFENGKAIEYLSKNDSNQNLVKIQIEENIQKVTVGARNEAILTIEGNVFAKGKDINPENPKEFINISSLIEDTNDRIIEDIVSGYNSIYLLTSNQNAYGIGSNQYCQLGNTSDSIFLLDSNQELFVCGWNEHGQLGLGESRKEETKIKKLTKIQNIPKGKIIDIQSGFNHSIMLIENENENENPKRKLYSCGDYRYNGLGKSENKRRFTEIKSSLFENENDNILEISVGHSHTLILTSNSKLIGFGDNFFGQLGIGDTSENQMIPIQIKLPKLRFNEDIFNYHVLSGYKKSFLYYSPFLSPFSNLEEDLIKLFRRKEFCDISFKTKNEEIISVHKLILKYRLNQNQNQNQIEKLQEIISNKSIKESNQIFEMIYSNRIINPKLYSEIKEIINSNEKIEETMKRIYLNENENENEKDFIIERKEKQYKFPKLILIMRSELYRGMFLSVTNDKSNKVTDYSELSNKSFQIFEYWIYSNQIKDEIQITQEIIDDLFSTIFLFENGKAIEYLNRNDSNQNLEKIQIENIQKVTVGARNEAILTIEGNVFAKGKDINSENPKEFINISSLIEDTNDRIIEDIVSGYNSIYLLTSNQNAYGIGSNEYGQLGFDSETFKKTEKPILMMKNVSKIFSGNISDSIFLLNSNQELFGCGWNEYGQLGLGKSRKEEIKIHKLTKIQNIPKGKIIDIQCGVAYSIMLIENENENENPKRKLYSCGYYKYNGLGKSEDTYEFTEIKSSLFENDDNILDISVGHSHTLILTSNSKLFGFGNNYYSQLGTEDTKNQSIPIQIKLPKLRFNEDISNYHVSCAFYGSFLYYSPHSFSNLEEDLIKLFRRKEFCDISFKTKNGEIIEAHKLILKYRLNENQNQIEKLQEIISNKSIKESNQIFEMIYSNNSKINPKLYSEIKEIINSNEKIEETMKRIYLNENEKDFIIERKEKQYKFPKLILIMRSELYRGMFLSVTDDTSNKVTDYSELTEKEPLRFRSDGTFQIMQLTDLHYGDFSIKDIESDLAQEAYFKTEGSNTDFVIFTGDLLLPYVLDPKIAWENAIYFANSKKHKYCITFGNHDDSGRLTRDELIAIDMEHEYSYSQKGPENIHGVSNYYLEVLGSDSNETKLILYFFDTGDFNCEGVLGWSCVYPDQIEWYKNISNYLKEKNGETKPALAFFHIPFPEYMYVWNNNTCYGVKGELSCCSAKNTGLYQTFLEQGDVYGVFVGHDHKNDYIGNYNGIYLAYGRKSGFGCSEPERPIVQGTRIIQVQENSRLFQTYIRNKEGIKEIQEIHYPNGTSQTFCDPF</sequence>
<proteinExistence type="predicted"/>
<dbReference type="Pfam" id="PF13540">
    <property type="entry name" value="RCC1_2"/>
    <property type="match status" value="2"/>
</dbReference>
<dbReference type="PROSITE" id="PS50012">
    <property type="entry name" value="RCC1_3"/>
    <property type="match status" value="4"/>
</dbReference>
<feature type="repeat" description="RCC1" evidence="1">
    <location>
        <begin position="139"/>
        <end position="194"/>
    </location>
</feature>
<dbReference type="GO" id="GO:0016788">
    <property type="term" value="F:hydrolase activity, acting on ester bonds"/>
    <property type="evidence" value="ECO:0007669"/>
    <property type="project" value="TreeGrafter"/>
</dbReference>
<dbReference type="Proteomes" id="UP001149090">
    <property type="component" value="Unassembled WGS sequence"/>
</dbReference>
<dbReference type="InterPro" id="IPR009091">
    <property type="entry name" value="RCC1/BLIP-II"/>
</dbReference>
<reference evidence="3" key="1">
    <citation type="submission" date="2022-10" db="EMBL/GenBank/DDBJ databases">
        <title>Novel sulphate-reducing endosymbionts in the free-living metamonad Anaeramoeba.</title>
        <authorList>
            <person name="Jerlstrom-Hultqvist J."/>
            <person name="Cepicka I."/>
            <person name="Gallot-Lavallee L."/>
            <person name="Salas-Leiva D."/>
            <person name="Curtis B.A."/>
            <person name="Zahonova K."/>
            <person name="Pipaliya S."/>
            <person name="Dacks J."/>
            <person name="Roger A.J."/>
        </authorList>
    </citation>
    <scope>NUCLEOTIDE SEQUENCE</scope>
    <source>
        <strain evidence="3">BMAN</strain>
    </source>
</reference>
<keyword evidence="4" id="KW-1185">Reference proteome</keyword>
<dbReference type="Gene3D" id="3.60.21.10">
    <property type="match status" value="1"/>
</dbReference>
<dbReference type="InterPro" id="IPR029052">
    <property type="entry name" value="Metallo-depent_PP-like"/>
</dbReference>
<dbReference type="InterPro" id="IPR011333">
    <property type="entry name" value="SKP1/BTB/POZ_sf"/>
</dbReference>
<feature type="repeat" description="RCC1" evidence="1">
    <location>
        <begin position="660"/>
        <end position="715"/>
    </location>
</feature>
<feature type="repeat" description="RCC1" evidence="1">
    <location>
        <begin position="203"/>
        <end position="256"/>
    </location>
</feature>
<organism evidence="3 4">
    <name type="scientific">Anaeramoeba ignava</name>
    <name type="common">Anaerobic marine amoeba</name>
    <dbReference type="NCBI Taxonomy" id="1746090"/>
    <lineage>
        <taxon>Eukaryota</taxon>
        <taxon>Metamonada</taxon>
        <taxon>Anaeramoebidae</taxon>
        <taxon>Anaeramoeba</taxon>
    </lineage>
</organism>
<dbReference type="InterPro" id="IPR004843">
    <property type="entry name" value="Calcineurin-like_PHP"/>
</dbReference>
<dbReference type="CDD" id="cd07383">
    <property type="entry name" value="MPP_Dcr2"/>
    <property type="match status" value="1"/>
</dbReference>
<dbReference type="Gene3D" id="2.130.10.30">
    <property type="entry name" value="Regulator of chromosome condensation 1/beta-lactamase-inhibitor protein II"/>
    <property type="match status" value="3"/>
</dbReference>
<accession>A0A9Q0LCF7</accession>
<dbReference type="Pfam" id="PF00415">
    <property type="entry name" value="RCC1"/>
    <property type="match status" value="2"/>
</dbReference>
<dbReference type="OrthoDB" id="5370059at2759"/>
<evidence type="ECO:0000313" key="4">
    <source>
        <dbReference type="Proteomes" id="UP001149090"/>
    </source>
</evidence>
<gene>
    <name evidence="3" type="ORF">M0811_10988</name>
</gene>
<name>A0A9Q0LCF7_ANAIG</name>
<dbReference type="PANTHER" id="PTHR32440:SF11">
    <property type="entry name" value="METALLOPHOSPHOESTERASE DOMAIN-CONTAINING PROTEIN"/>
    <property type="match status" value="1"/>
</dbReference>
<feature type="domain" description="BTB" evidence="2">
    <location>
        <begin position="432"/>
        <end position="499"/>
    </location>
</feature>
<evidence type="ECO:0000256" key="1">
    <source>
        <dbReference type="PROSITE-ProRule" id="PRU00235"/>
    </source>
</evidence>
<dbReference type="SUPFAM" id="SSF50985">
    <property type="entry name" value="RCC1/BLIP-II"/>
    <property type="match status" value="2"/>
</dbReference>
<evidence type="ECO:0000259" key="2">
    <source>
        <dbReference type="PROSITE" id="PS50097"/>
    </source>
</evidence>
<feature type="repeat" description="RCC1" evidence="1">
    <location>
        <begin position="724"/>
        <end position="776"/>
    </location>
</feature>
<evidence type="ECO:0000313" key="3">
    <source>
        <dbReference type="EMBL" id="KAJ5070322.1"/>
    </source>
</evidence>
<dbReference type="SUPFAM" id="SSF56300">
    <property type="entry name" value="Metallo-dependent phosphatases"/>
    <property type="match status" value="1"/>
</dbReference>
<comment type="caution">
    <text evidence="3">The sequence shown here is derived from an EMBL/GenBank/DDBJ whole genome shotgun (WGS) entry which is preliminary data.</text>
</comment>